<dbReference type="InterPro" id="IPR016169">
    <property type="entry name" value="FAD-bd_PCMH_sub2"/>
</dbReference>
<protein>
    <submittedName>
        <fullName evidence="2">FAD binding domain in molybdopterin dehydrogenase protein</fullName>
    </submittedName>
</protein>
<dbReference type="PROSITE" id="PS51387">
    <property type="entry name" value="FAD_PCMH"/>
    <property type="match status" value="1"/>
</dbReference>
<dbReference type="OrthoDB" id="9774454at2"/>
<reference evidence="3" key="1">
    <citation type="submission" date="2009-12" db="EMBL/GenBank/DDBJ databases">
        <title>Complete sequence of Treponema azotonutricium strain ZAS-9.</title>
        <authorList>
            <person name="Tetu S.G."/>
            <person name="Matson E."/>
            <person name="Ren Q."/>
            <person name="Seshadri R."/>
            <person name="Elbourne L."/>
            <person name="Hassan K.A."/>
            <person name="Durkin A."/>
            <person name="Radune D."/>
            <person name="Mohamoud Y."/>
            <person name="Shay R."/>
            <person name="Jin S."/>
            <person name="Zhang X."/>
            <person name="Lucey K."/>
            <person name="Ballor N.R."/>
            <person name="Ottesen E."/>
            <person name="Rosenthal R."/>
            <person name="Allen A."/>
            <person name="Leadbetter J.R."/>
            <person name="Paulsen I.T."/>
        </authorList>
    </citation>
    <scope>NUCLEOTIDE SEQUENCE [LARGE SCALE GENOMIC DNA]</scope>
    <source>
        <strain evidence="3">ATCC BAA-888 / DSM 13862 / ZAS-9</strain>
    </source>
</reference>
<dbReference type="KEGG" id="taz:TREAZ_0664"/>
<dbReference type="SUPFAM" id="SSF56176">
    <property type="entry name" value="FAD-binding/transporter-associated domain-like"/>
    <property type="match status" value="1"/>
</dbReference>
<dbReference type="eggNOG" id="COG1319">
    <property type="taxonomic scope" value="Bacteria"/>
</dbReference>
<evidence type="ECO:0000313" key="3">
    <source>
        <dbReference type="Proteomes" id="UP000009222"/>
    </source>
</evidence>
<dbReference type="GO" id="GO:0071949">
    <property type="term" value="F:FAD binding"/>
    <property type="evidence" value="ECO:0007669"/>
    <property type="project" value="InterPro"/>
</dbReference>
<dbReference type="HOGENOM" id="CLU_058050_4_1_12"/>
<organism evidence="2 3">
    <name type="scientific">Leadbettera azotonutricia (strain ATCC BAA-888 / DSM 13862 / ZAS-9)</name>
    <name type="common">Treponema azotonutricium</name>
    <dbReference type="NCBI Taxonomy" id="545695"/>
    <lineage>
        <taxon>Bacteria</taxon>
        <taxon>Pseudomonadati</taxon>
        <taxon>Spirochaetota</taxon>
        <taxon>Spirochaetia</taxon>
        <taxon>Spirochaetales</taxon>
        <taxon>Breznakiellaceae</taxon>
        <taxon>Leadbettera</taxon>
    </lineage>
</organism>
<dbReference type="STRING" id="545695.TREAZ_0664"/>
<dbReference type="EMBL" id="CP001841">
    <property type="protein sequence ID" value="AEF83144.1"/>
    <property type="molecule type" value="Genomic_DNA"/>
</dbReference>
<sequence>MDAVPNQVFFPESFQELFGFWGRFPDAVPFAGGTDLIRNQVKRVPVLPKNILCLEKMADLKRITRTERYLEMGAMVGISEIINLGKIVPPILAKTLSGISGPALRNIATIGGNICHKERRLDATAPMIALDAHYELRTSSTARWISASRFSSLPGPPALAPQELLTRIRIPLDQWNYSVYRKFKSPGSNESGGVIVLILKTQKDTLTDLRIVYSGNLIMQDRNSEARLIGKQLPLDRKEALSFLESWKHYLQAMQEVAESIKNGISKPQIDLLKAQISNFIENAILEIAD</sequence>
<reference evidence="2 3" key="2">
    <citation type="journal article" date="2011" name="ISME J.">
        <title>RNA-seq reveals cooperative metabolic interactions between two termite-gut spirochete species in co-culture.</title>
        <authorList>
            <person name="Rosenthal A.Z."/>
            <person name="Matson E.G."/>
            <person name="Eldar A."/>
            <person name="Leadbetter J.R."/>
        </authorList>
    </citation>
    <scope>NUCLEOTIDE SEQUENCE [LARGE SCALE GENOMIC DNA]</scope>
    <source>
        <strain evidence="3">ATCC BAA-888 / DSM 13862 / ZAS-9</strain>
    </source>
</reference>
<dbReference type="Gene3D" id="3.30.465.10">
    <property type="match status" value="1"/>
</dbReference>
<dbReference type="RefSeq" id="WP_015711297.1">
    <property type="nucleotide sequence ID" value="NC_015577.1"/>
</dbReference>
<keyword evidence="3" id="KW-1185">Reference proteome</keyword>
<accession>F5YAW5</accession>
<dbReference type="PANTHER" id="PTHR42659:SF9">
    <property type="entry name" value="XANTHINE DEHYDROGENASE FAD-BINDING SUBUNIT XDHB-RELATED"/>
    <property type="match status" value="1"/>
</dbReference>
<feature type="domain" description="FAD-binding PCMH-type" evidence="1">
    <location>
        <begin position="1"/>
        <end position="175"/>
    </location>
</feature>
<dbReference type="InterPro" id="IPR036318">
    <property type="entry name" value="FAD-bd_PCMH-like_sf"/>
</dbReference>
<evidence type="ECO:0000313" key="2">
    <source>
        <dbReference type="EMBL" id="AEF83144.1"/>
    </source>
</evidence>
<name>F5YAW5_LEAAZ</name>
<proteinExistence type="predicted"/>
<dbReference type="InterPro" id="IPR002346">
    <property type="entry name" value="Mopterin_DH_FAD-bd"/>
</dbReference>
<dbReference type="InterPro" id="IPR016166">
    <property type="entry name" value="FAD-bd_PCMH"/>
</dbReference>
<dbReference type="AlphaFoldDB" id="F5YAW5"/>
<dbReference type="InterPro" id="IPR051312">
    <property type="entry name" value="Diverse_Substr_Oxidored"/>
</dbReference>
<dbReference type="InParanoid" id="F5YAW5"/>
<evidence type="ECO:0000259" key="1">
    <source>
        <dbReference type="PROSITE" id="PS51387"/>
    </source>
</evidence>
<dbReference type="GO" id="GO:0016491">
    <property type="term" value="F:oxidoreductase activity"/>
    <property type="evidence" value="ECO:0007669"/>
    <property type="project" value="InterPro"/>
</dbReference>
<gene>
    <name evidence="2" type="ordered locus">TREAZ_0664</name>
</gene>
<dbReference type="Pfam" id="PF00941">
    <property type="entry name" value="FAD_binding_5"/>
    <property type="match status" value="1"/>
</dbReference>
<dbReference type="Proteomes" id="UP000009222">
    <property type="component" value="Chromosome"/>
</dbReference>
<dbReference type="PANTHER" id="PTHR42659">
    <property type="entry name" value="XANTHINE DEHYDROGENASE SUBUNIT C-RELATED"/>
    <property type="match status" value="1"/>
</dbReference>